<dbReference type="PATRIC" id="fig|562.7978.peg.2419"/>
<dbReference type="AlphaFoldDB" id="A0A075TEP0"/>
<keyword evidence="5" id="KW-0472">Membrane</keyword>
<dbReference type="InterPro" id="IPR050833">
    <property type="entry name" value="Poly_Biosynth_Transport"/>
</dbReference>
<accession>A0A075TEP0</accession>
<keyword evidence="4" id="KW-1133">Transmembrane helix</keyword>
<dbReference type="PANTHER" id="PTHR30250:SF11">
    <property type="entry name" value="O-ANTIGEN TRANSPORTER-RELATED"/>
    <property type="match status" value="1"/>
</dbReference>
<sequence>MFSQLIQQLSSFVARILVSLISLLLSVIIVRLYTKDIVGDFFLLTSYSTVLAQVFLFGMAPVLNIMSSKGVQLNKIVIEIAKKNVVSMLCMFLCGLIILAFFAKVDYSSLIVLSLLSGVLLIISELMKGQGMYILSQIFNGGLNNILFLILIVVFIPNKEETDLEDIIYFYALAYMCVIVGGSIYLRIKYKVSKSKGLIDDVITYSIILPIFISTVIVYMFSQIDLWFVSRLFDNDVVAQYGLAIRLTAVLSFSTLSVRAIAAARIPKLMNDIQALQKDVSLSCLFSFLVSLVILSGIALFGKLFIGLVYGNSYELTWYVLLIFSFGQMINAATGPCDYLLSHTGHGRYLMIISLVSFLFLMTLLAIITIRFNSVFLFCGAVSFTICLQNLIIMYVAFKKTGVLSLPLINFKRAYVS</sequence>
<evidence type="ECO:0000256" key="4">
    <source>
        <dbReference type="ARBA" id="ARBA00022989"/>
    </source>
</evidence>
<dbReference type="GO" id="GO:0005886">
    <property type="term" value="C:plasma membrane"/>
    <property type="evidence" value="ECO:0007669"/>
    <property type="project" value="UniProtKB-SubCell"/>
</dbReference>
<evidence type="ECO:0000256" key="6">
    <source>
        <dbReference type="ARBA" id="ARBA00049738"/>
    </source>
</evidence>
<dbReference type="EMBL" id="KJ739596">
    <property type="protein sequence ID" value="AIG56900.1"/>
    <property type="molecule type" value="Genomic_DNA"/>
</dbReference>
<evidence type="ECO:0000313" key="7">
    <source>
        <dbReference type="EMBL" id="AIG56900.1"/>
    </source>
</evidence>
<dbReference type="RefSeq" id="WP_040072170.1">
    <property type="nucleotide sequence ID" value="NZ_AP027206.1"/>
</dbReference>
<organism evidence="7">
    <name type="scientific">Escherichia coli</name>
    <dbReference type="NCBI Taxonomy" id="562"/>
    <lineage>
        <taxon>Bacteria</taxon>
        <taxon>Pseudomonadati</taxon>
        <taxon>Pseudomonadota</taxon>
        <taxon>Gammaproteobacteria</taxon>
        <taxon>Enterobacterales</taxon>
        <taxon>Enterobacteriaceae</taxon>
        <taxon>Escherichia</taxon>
    </lineage>
</organism>
<comment type="subcellular location">
    <subcellularLocation>
        <location evidence="1">Cell membrane</location>
        <topology evidence="1">Multi-pass membrane protein</topology>
    </subcellularLocation>
</comment>
<reference evidence="7" key="1">
    <citation type="journal article" date="2016" name="PLoS ONE">
        <title>Comparison of O-Antigen Gene Clusters of All O-Serogroups of Escherichia coli and Proposal for Adopting a New Nomenclature for O-Typing.</title>
        <authorList>
            <person name="DebRoy C."/>
            <person name="Fratamico P.M."/>
            <person name="Yan X."/>
            <person name="Baranzoni G."/>
            <person name="Liu Y."/>
            <person name="Needleman D.S."/>
            <person name="Tebbs R."/>
            <person name="O'Connell C.D."/>
            <person name="Allred A."/>
            <person name="Swimley M."/>
            <person name="Mwangi M."/>
            <person name="Kapur V."/>
            <person name="Raygoza Garay J.A."/>
            <person name="Roberts E.L."/>
            <person name="Katani R."/>
        </authorList>
    </citation>
    <scope>NUCLEOTIDE SEQUENCE</scope>
    <source>
        <strain evidence="7">Pur599</strain>
    </source>
</reference>
<keyword evidence="3" id="KW-0812">Transmembrane</keyword>
<name>A0A075TEP0_ECOLX</name>
<gene>
    <name evidence="7" type="primary">wzx</name>
</gene>
<keyword evidence="2" id="KW-1003">Cell membrane</keyword>
<protein>
    <recommendedName>
        <fullName evidence="6">Putative O-antigen transporter</fullName>
    </recommendedName>
</protein>
<evidence type="ECO:0000256" key="2">
    <source>
        <dbReference type="ARBA" id="ARBA00022475"/>
    </source>
</evidence>
<evidence type="ECO:0000256" key="1">
    <source>
        <dbReference type="ARBA" id="ARBA00004651"/>
    </source>
</evidence>
<dbReference type="PANTHER" id="PTHR30250">
    <property type="entry name" value="PST FAMILY PREDICTED COLANIC ACID TRANSPORTER"/>
    <property type="match status" value="1"/>
</dbReference>
<evidence type="ECO:0000256" key="5">
    <source>
        <dbReference type="ARBA" id="ARBA00023136"/>
    </source>
</evidence>
<proteinExistence type="predicted"/>
<evidence type="ECO:0000256" key="3">
    <source>
        <dbReference type="ARBA" id="ARBA00022692"/>
    </source>
</evidence>